<reference evidence="12" key="1">
    <citation type="submission" date="2022-11" db="EMBL/GenBank/DDBJ databases">
        <title>Corynebacterium sp. isolated from Penguins.</title>
        <authorList>
            <person name="Sedlar K."/>
            <person name="Svec P."/>
        </authorList>
    </citation>
    <scope>NUCLEOTIDE SEQUENCE</scope>
    <source>
        <strain evidence="11">P7003</strain>
        <strain evidence="12">P7374</strain>
    </source>
</reference>
<accession>A0A9Q4GLA7</accession>
<evidence type="ECO:0000256" key="1">
    <source>
        <dbReference type="ARBA" id="ARBA00004202"/>
    </source>
</evidence>
<evidence type="ECO:0000256" key="9">
    <source>
        <dbReference type="ARBA" id="ARBA00023136"/>
    </source>
</evidence>
<name>A0A9Q4GLA7_9CORY</name>
<keyword evidence="6 12" id="KW-0067">ATP-binding</keyword>
<keyword evidence="8" id="KW-0406">Ion transport</keyword>
<comment type="caution">
    <text evidence="12">The sequence shown here is derived from an EMBL/GenBank/DDBJ whole genome shotgun (WGS) entry which is preliminary data.</text>
</comment>
<keyword evidence="5" id="KW-0547">Nucleotide-binding</keyword>
<dbReference type="Gene3D" id="3.40.50.300">
    <property type="entry name" value="P-loop containing nucleotide triphosphate hydrolases"/>
    <property type="match status" value="1"/>
</dbReference>
<dbReference type="PANTHER" id="PTHR42771">
    <property type="entry name" value="IRON(3+)-HYDROXAMATE IMPORT ATP-BINDING PROTEIN FHUC"/>
    <property type="match status" value="1"/>
</dbReference>
<dbReference type="EMBL" id="JAPMKU010000002">
    <property type="protein sequence ID" value="MCX7468185.1"/>
    <property type="molecule type" value="Genomic_DNA"/>
</dbReference>
<keyword evidence="4" id="KW-0410">Iron transport</keyword>
<dbReference type="GO" id="GO:0006826">
    <property type="term" value="P:iron ion transport"/>
    <property type="evidence" value="ECO:0007669"/>
    <property type="project" value="UniProtKB-KW"/>
</dbReference>
<dbReference type="SMART" id="SM00382">
    <property type="entry name" value="AAA"/>
    <property type="match status" value="1"/>
</dbReference>
<proteinExistence type="predicted"/>
<dbReference type="CDD" id="cd03214">
    <property type="entry name" value="ABC_Iron-Siderophores_B12_Hemin"/>
    <property type="match status" value="1"/>
</dbReference>
<evidence type="ECO:0000256" key="8">
    <source>
        <dbReference type="ARBA" id="ARBA00023065"/>
    </source>
</evidence>
<dbReference type="PANTHER" id="PTHR42771:SF2">
    <property type="entry name" value="IRON(3+)-HYDROXAMATE IMPORT ATP-BINDING PROTEIN FHUC"/>
    <property type="match status" value="1"/>
</dbReference>
<protein>
    <submittedName>
        <fullName evidence="12">ABC transporter ATP-binding protein</fullName>
    </submittedName>
</protein>
<evidence type="ECO:0000313" key="12">
    <source>
        <dbReference type="EMBL" id="MCX7468185.1"/>
    </source>
</evidence>
<dbReference type="GO" id="GO:0005886">
    <property type="term" value="C:plasma membrane"/>
    <property type="evidence" value="ECO:0007669"/>
    <property type="project" value="UniProtKB-SubCell"/>
</dbReference>
<dbReference type="SUPFAM" id="SSF52540">
    <property type="entry name" value="P-loop containing nucleoside triphosphate hydrolases"/>
    <property type="match status" value="1"/>
</dbReference>
<evidence type="ECO:0000256" key="6">
    <source>
        <dbReference type="ARBA" id="ARBA00022840"/>
    </source>
</evidence>
<dbReference type="InterPro" id="IPR003593">
    <property type="entry name" value="AAA+_ATPase"/>
</dbReference>
<dbReference type="PROSITE" id="PS00211">
    <property type="entry name" value="ABC_TRANSPORTER_1"/>
    <property type="match status" value="1"/>
</dbReference>
<organism evidence="12 13">
    <name type="scientific">Corynebacterium pygosceleis</name>
    <dbReference type="NCBI Taxonomy" id="2800406"/>
    <lineage>
        <taxon>Bacteria</taxon>
        <taxon>Bacillati</taxon>
        <taxon>Actinomycetota</taxon>
        <taxon>Actinomycetes</taxon>
        <taxon>Mycobacteriales</taxon>
        <taxon>Corynebacteriaceae</taxon>
        <taxon>Corynebacterium</taxon>
    </lineage>
</organism>
<feature type="domain" description="ABC transporter" evidence="10">
    <location>
        <begin position="10"/>
        <end position="246"/>
    </location>
</feature>
<dbReference type="PROSITE" id="PS50893">
    <property type="entry name" value="ABC_TRANSPORTER_2"/>
    <property type="match status" value="1"/>
</dbReference>
<evidence type="ECO:0000259" key="10">
    <source>
        <dbReference type="PROSITE" id="PS50893"/>
    </source>
</evidence>
<dbReference type="EMBL" id="JAPMKV010000003">
    <property type="protein sequence ID" value="MCX7444985.1"/>
    <property type="molecule type" value="Genomic_DNA"/>
</dbReference>
<evidence type="ECO:0000256" key="2">
    <source>
        <dbReference type="ARBA" id="ARBA00022448"/>
    </source>
</evidence>
<evidence type="ECO:0000313" key="11">
    <source>
        <dbReference type="EMBL" id="MCX7444985.1"/>
    </source>
</evidence>
<evidence type="ECO:0000313" key="13">
    <source>
        <dbReference type="Proteomes" id="UP001071478"/>
    </source>
</evidence>
<keyword evidence="14" id="KW-1185">Reference proteome</keyword>
<evidence type="ECO:0000256" key="3">
    <source>
        <dbReference type="ARBA" id="ARBA00022475"/>
    </source>
</evidence>
<dbReference type="FunFam" id="3.40.50.300:FF:000134">
    <property type="entry name" value="Iron-enterobactin ABC transporter ATP-binding protein"/>
    <property type="match status" value="1"/>
</dbReference>
<dbReference type="Pfam" id="PF00005">
    <property type="entry name" value="ABC_tran"/>
    <property type="match status" value="1"/>
</dbReference>
<dbReference type="GO" id="GO:0005524">
    <property type="term" value="F:ATP binding"/>
    <property type="evidence" value="ECO:0007669"/>
    <property type="project" value="UniProtKB-KW"/>
</dbReference>
<evidence type="ECO:0000256" key="5">
    <source>
        <dbReference type="ARBA" id="ARBA00022741"/>
    </source>
</evidence>
<dbReference type="InterPro" id="IPR017871">
    <property type="entry name" value="ABC_transporter-like_CS"/>
</dbReference>
<dbReference type="GO" id="GO:0016887">
    <property type="term" value="F:ATP hydrolysis activity"/>
    <property type="evidence" value="ECO:0007669"/>
    <property type="project" value="InterPro"/>
</dbReference>
<keyword evidence="7" id="KW-0408">Iron</keyword>
<dbReference type="Proteomes" id="UP001081709">
    <property type="component" value="Unassembled WGS sequence"/>
</dbReference>
<dbReference type="RefSeq" id="WP_200253936.1">
    <property type="nucleotide sequence ID" value="NZ_JAENIQ020000001.1"/>
</dbReference>
<evidence type="ECO:0000256" key="7">
    <source>
        <dbReference type="ARBA" id="ARBA00023004"/>
    </source>
</evidence>
<dbReference type="InterPro" id="IPR003439">
    <property type="entry name" value="ABC_transporter-like_ATP-bd"/>
</dbReference>
<keyword evidence="3" id="KW-1003">Cell membrane</keyword>
<comment type="subcellular location">
    <subcellularLocation>
        <location evidence="1">Cell membrane</location>
        <topology evidence="1">Peripheral membrane protein</topology>
    </subcellularLocation>
</comment>
<evidence type="ECO:0000256" key="4">
    <source>
        <dbReference type="ARBA" id="ARBA00022496"/>
    </source>
</evidence>
<dbReference type="AlphaFoldDB" id="A0A9Q4GLA7"/>
<keyword evidence="9" id="KW-0472">Membrane</keyword>
<evidence type="ECO:0000313" key="14">
    <source>
        <dbReference type="Proteomes" id="UP001081709"/>
    </source>
</evidence>
<sequence>MELKNQVDGLCSAGVSVGYRDRPVLDGIDVEIPGSAVTTIIGPNGCGKSTLLKTFLRLLRPTTGHILLDGTDITRFSTRELARRMGLLPQSPTAPEGLRLRDLVALGRHPHHSWLNSWTPSDDAAVDRAMELTHTSELADHPVDSLSGGQRQRAWIAMTLAQETDLVLFDEPTTYLDLRHCIEVLDLIDTLCADHGRTVVMVLHDLALACRYSDHLIIMKEGRIAATGHPRDIISTDMLREVFGLEAAITQDPVSDRPLIIPIGKRRTCTSDRAVAP</sequence>
<dbReference type="Proteomes" id="UP001071478">
    <property type="component" value="Unassembled WGS sequence"/>
</dbReference>
<keyword evidence="2" id="KW-0813">Transport</keyword>
<gene>
    <name evidence="11" type="ORF">OS125_06950</name>
    <name evidence="12" type="ORF">OS129_04715</name>
</gene>
<dbReference type="InterPro" id="IPR027417">
    <property type="entry name" value="P-loop_NTPase"/>
</dbReference>
<dbReference type="InterPro" id="IPR051535">
    <property type="entry name" value="Siderophore_ABC-ATPase"/>
</dbReference>